<gene>
    <name evidence="8" type="ORF">A2845_05280</name>
</gene>
<dbReference type="PANTHER" id="PTHR11138:SF5">
    <property type="entry name" value="METHIONYL-TRNA FORMYLTRANSFERASE, MITOCHONDRIAL"/>
    <property type="match status" value="1"/>
</dbReference>
<dbReference type="Pfam" id="PF00551">
    <property type="entry name" value="Formyl_trans_N"/>
    <property type="match status" value="1"/>
</dbReference>
<dbReference type="SUPFAM" id="SSF50486">
    <property type="entry name" value="FMT C-terminal domain-like"/>
    <property type="match status" value="1"/>
</dbReference>
<dbReference type="Pfam" id="PF02911">
    <property type="entry name" value="Formyl_trans_C"/>
    <property type="match status" value="1"/>
</dbReference>
<dbReference type="InterPro" id="IPR041711">
    <property type="entry name" value="Met-tRNA-FMT_N"/>
</dbReference>
<evidence type="ECO:0000256" key="5">
    <source>
        <dbReference type="SAM" id="MobiDB-lite"/>
    </source>
</evidence>
<dbReference type="InterPro" id="IPR044135">
    <property type="entry name" value="Met-tRNA-FMT_C"/>
</dbReference>
<dbReference type="CDD" id="cd08704">
    <property type="entry name" value="Met_tRNA_FMT_C"/>
    <property type="match status" value="1"/>
</dbReference>
<evidence type="ECO:0000256" key="1">
    <source>
        <dbReference type="ARBA" id="ARBA00010699"/>
    </source>
</evidence>
<dbReference type="SUPFAM" id="SSF53328">
    <property type="entry name" value="Formyltransferase"/>
    <property type="match status" value="1"/>
</dbReference>
<feature type="domain" description="Formyl transferase N-terminal" evidence="6">
    <location>
        <begin position="5"/>
        <end position="169"/>
    </location>
</feature>
<dbReference type="EMBL" id="MHLI01000022">
    <property type="protein sequence ID" value="OGZ04678.1"/>
    <property type="molecule type" value="Genomic_DNA"/>
</dbReference>
<dbReference type="Gene3D" id="3.40.50.12230">
    <property type="match status" value="1"/>
</dbReference>
<dbReference type="GO" id="GO:0004479">
    <property type="term" value="F:methionyl-tRNA formyltransferase activity"/>
    <property type="evidence" value="ECO:0007669"/>
    <property type="project" value="UniProtKB-EC"/>
</dbReference>
<name>A0A1G2CW08_9BACT</name>
<dbReference type="InterPro" id="IPR011034">
    <property type="entry name" value="Formyl_transferase-like_C_sf"/>
</dbReference>
<evidence type="ECO:0000256" key="2">
    <source>
        <dbReference type="ARBA" id="ARBA00012261"/>
    </source>
</evidence>
<keyword evidence="4" id="KW-0648">Protein biosynthesis</keyword>
<evidence type="ECO:0000313" key="8">
    <source>
        <dbReference type="EMBL" id="OGZ04678.1"/>
    </source>
</evidence>
<dbReference type="Proteomes" id="UP000177122">
    <property type="component" value="Unassembled WGS sequence"/>
</dbReference>
<keyword evidence="3" id="KW-0808">Transferase</keyword>
<reference evidence="8 9" key="1">
    <citation type="journal article" date="2016" name="Nat. Commun.">
        <title>Thousands of microbial genomes shed light on interconnected biogeochemical processes in an aquifer system.</title>
        <authorList>
            <person name="Anantharaman K."/>
            <person name="Brown C.T."/>
            <person name="Hug L.A."/>
            <person name="Sharon I."/>
            <person name="Castelle C.J."/>
            <person name="Probst A.J."/>
            <person name="Thomas B.C."/>
            <person name="Singh A."/>
            <person name="Wilkins M.J."/>
            <person name="Karaoz U."/>
            <person name="Brodie E.L."/>
            <person name="Williams K.H."/>
            <person name="Hubbard S.S."/>
            <person name="Banfield J.F."/>
        </authorList>
    </citation>
    <scope>NUCLEOTIDE SEQUENCE [LARGE SCALE GENOMIC DNA]</scope>
</reference>
<dbReference type="GO" id="GO:0005829">
    <property type="term" value="C:cytosol"/>
    <property type="evidence" value="ECO:0007669"/>
    <property type="project" value="TreeGrafter"/>
</dbReference>
<dbReference type="InterPro" id="IPR005793">
    <property type="entry name" value="Formyl_trans_C"/>
</dbReference>
<dbReference type="PANTHER" id="PTHR11138">
    <property type="entry name" value="METHIONYL-TRNA FORMYLTRANSFERASE"/>
    <property type="match status" value="1"/>
</dbReference>
<evidence type="ECO:0000259" key="7">
    <source>
        <dbReference type="Pfam" id="PF02911"/>
    </source>
</evidence>
<organism evidence="8 9">
    <name type="scientific">Candidatus Lloydbacteria bacterium RIFCSPHIGHO2_01_FULL_49_22</name>
    <dbReference type="NCBI Taxonomy" id="1798658"/>
    <lineage>
        <taxon>Bacteria</taxon>
        <taxon>Candidatus Lloydiibacteriota</taxon>
    </lineage>
</organism>
<feature type="domain" description="Formyl transferase C-terminal" evidence="7">
    <location>
        <begin position="216"/>
        <end position="264"/>
    </location>
</feature>
<comment type="caution">
    <text evidence="8">The sequence shown here is derived from an EMBL/GenBank/DDBJ whole genome shotgun (WGS) entry which is preliminary data.</text>
</comment>
<sequence>MMKPRFAFFGTPEFAVIILEELAEKGFLPTVIVTSPDAPRGRKLILTSSEAKVWGETREIPVLTPKTLRDEAFKEIMEWYHSDLFIVAAYGKLIPKTILDIPAHGVLNVHPSLLPKFRGPSPIESVILSDETPAHACTHSGGHTGVTIMQLDPEMDHGPIVAQRERIVTDWPPRGSMLTRDLAHFGGALLAKTIPEWMNEPRAHEQDHAQATFTAKIKKEDGLIDLTEDPLKNYKKIRAFDEWPGAFFTTVRNGKNIRVRINDATIENGVLTITRVTPEGKKEMSYEDFRRGDQQKISRIH</sequence>
<dbReference type="InterPro" id="IPR002376">
    <property type="entry name" value="Formyl_transf_N"/>
</dbReference>
<dbReference type="InterPro" id="IPR036477">
    <property type="entry name" value="Formyl_transf_N_sf"/>
</dbReference>
<comment type="similarity">
    <text evidence="1">Belongs to the Fmt family.</text>
</comment>
<dbReference type="CDD" id="cd08646">
    <property type="entry name" value="FMT_core_Met-tRNA-FMT_N"/>
    <property type="match status" value="1"/>
</dbReference>
<feature type="region of interest" description="Disordered" evidence="5">
    <location>
        <begin position="282"/>
        <end position="301"/>
    </location>
</feature>
<evidence type="ECO:0000313" key="9">
    <source>
        <dbReference type="Proteomes" id="UP000177122"/>
    </source>
</evidence>
<evidence type="ECO:0000256" key="4">
    <source>
        <dbReference type="ARBA" id="ARBA00022917"/>
    </source>
</evidence>
<evidence type="ECO:0000256" key="3">
    <source>
        <dbReference type="ARBA" id="ARBA00022679"/>
    </source>
</evidence>
<protein>
    <recommendedName>
        <fullName evidence="2">methionyl-tRNA formyltransferase</fullName>
        <ecNumber evidence="2">2.1.2.9</ecNumber>
    </recommendedName>
</protein>
<proteinExistence type="inferred from homology"/>
<accession>A0A1G2CW08</accession>
<dbReference type="EC" id="2.1.2.9" evidence="2"/>
<evidence type="ECO:0000259" key="6">
    <source>
        <dbReference type="Pfam" id="PF00551"/>
    </source>
</evidence>
<dbReference type="AlphaFoldDB" id="A0A1G2CW08"/>